<dbReference type="SUPFAM" id="SSF52540">
    <property type="entry name" value="P-loop containing nucleoside triphosphate hydrolases"/>
    <property type="match status" value="1"/>
</dbReference>
<dbReference type="GO" id="GO:0003677">
    <property type="term" value="F:DNA binding"/>
    <property type="evidence" value="ECO:0007669"/>
    <property type="project" value="UniProtKB-UniRule"/>
</dbReference>
<dbReference type="Pfam" id="PF13424">
    <property type="entry name" value="TPR_12"/>
    <property type="match status" value="1"/>
</dbReference>
<dbReference type="SMART" id="SM00028">
    <property type="entry name" value="TPR"/>
    <property type="match status" value="6"/>
</dbReference>
<dbReference type="InterPro" id="IPR036388">
    <property type="entry name" value="WH-like_DNA-bd_sf"/>
</dbReference>
<protein>
    <submittedName>
        <fullName evidence="7">SARP family transcriptional regulator</fullName>
    </submittedName>
</protein>
<dbReference type="PANTHER" id="PTHR35807">
    <property type="entry name" value="TRANSCRIPTIONAL REGULATOR REDD-RELATED"/>
    <property type="match status" value="1"/>
</dbReference>
<dbReference type="PRINTS" id="PR00364">
    <property type="entry name" value="DISEASERSIST"/>
</dbReference>
<evidence type="ECO:0000256" key="2">
    <source>
        <dbReference type="ARBA" id="ARBA00023015"/>
    </source>
</evidence>
<accession>A0A8J3FLX2</accession>
<dbReference type="Proteomes" id="UP000656042">
    <property type="component" value="Unassembled WGS sequence"/>
</dbReference>
<dbReference type="InterPro" id="IPR051677">
    <property type="entry name" value="AfsR-DnrI-RedD_regulator"/>
</dbReference>
<dbReference type="SMART" id="SM01043">
    <property type="entry name" value="BTAD"/>
    <property type="match status" value="1"/>
</dbReference>
<dbReference type="InterPro" id="IPR016032">
    <property type="entry name" value="Sig_transdc_resp-reg_C-effctor"/>
</dbReference>
<evidence type="ECO:0000256" key="4">
    <source>
        <dbReference type="ARBA" id="ARBA00023163"/>
    </source>
</evidence>
<keyword evidence="3 5" id="KW-0238">DNA-binding</keyword>
<keyword evidence="4" id="KW-0804">Transcription</keyword>
<dbReference type="Pfam" id="PF13181">
    <property type="entry name" value="TPR_8"/>
    <property type="match status" value="1"/>
</dbReference>
<dbReference type="GO" id="GO:0043531">
    <property type="term" value="F:ADP binding"/>
    <property type="evidence" value="ECO:0007669"/>
    <property type="project" value="InterPro"/>
</dbReference>
<name>A0A8J3FLX2_9ACTN</name>
<dbReference type="AlphaFoldDB" id="A0A8J3FLX2"/>
<comment type="similarity">
    <text evidence="1">Belongs to the AfsR/DnrI/RedD regulatory family.</text>
</comment>
<dbReference type="Gene3D" id="1.10.10.10">
    <property type="entry name" value="Winged helix-like DNA-binding domain superfamily/Winged helix DNA-binding domain"/>
    <property type="match status" value="1"/>
</dbReference>
<dbReference type="InterPro" id="IPR002182">
    <property type="entry name" value="NB-ARC"/>
</dbReference>
<evidence type="ECO:0000313" key="7">
    <source>
        <dbReference type="EMBL" id="GGK75234.1"/>
    </source>
</evidence>
<dbReference type="SUPFAM" id="SSF48452">
    <property type="entry name" value="TPR-like"/>
    <property type="match status" value="2"/>
</dbReference>
<dbReference type="CDD" id="cd15831">
    <property type="entry name" value="BTAD"/>
    <property type="match status" value="1"/>
</dbReference>
<dbReference type="InterPro" id="IPR019734">
    <property type="entry name" value="TPR_rpt"/>
</dbReference>
<dbReference type="Gene3D" id="3.40.50.300">
    <property type="entry name" value="P-loop containing nucleotide triphosphate hydrolases"/>
    <property type="match status" value="1"/>
</dbReference>
<reference evidence="7" key="1">
    <citation type="journal article" date="2014" name="Int. J. Syst. Evol. Microbiol.">
        <title>Complete genome sequence of Corynebacterium casei LMG S-19264T (=DSM 44701T), isolated from a smear-ripened cheese.</title>
        <authorList>
            <consortium name="US DOE Joint Genome Institute (JGI-PGF)"/>
            <person name="Walter F."/>
            <person name="Albersmeier A."/>
            <person name="Kalinowski J."/>
            <person name="Ruckert C."/>
        </authorList>
    </citation>
    <scope>NUCLEOTIDE SEQUENCE</scope>
    <source>
        <strain evidence="7">CGMCC 4.7299</strain>
    </source>
</reference>
<sequence>MGSQEVSALRFEMLGPLRAARDATPLSLGPSQHRVVLGVLLLHPERPVSRPLLIDAVWGDETPTCAVNLIQRYVSALRRVLEPGHTPRSASGRLVWTDAGYVLSMAESSLDLAVFDAEVSRARHAREVGDLPAAAEALRRASRLWRGVPFDGLTSAYLDGQRDALMERRLLAVEDRIEVELALGNHRELVGELRQLVADNPLRERLPGLLMLALYRCDRQAEALTVYQAARSRLREDLGIDPAAPLRRLHQQILAADESLAAPVSAPASASRHTAVAGGAGPAAPSQLPHSISGFVGRQGSIERLDELMRHDGGQPDAMTIIAIAGTAGVGKTALAVHWAHQVRDAFPDGQLYVNLRGFDPTGLVMQPDEAIRGFLDAFAVPPQRVPVSLDARAALYRSLVAGKRVLVVLDNARDASQVRPLLPGAPGCLVLVTSRDQLSGLVATQNARSVTVDLMSTDESRSILISRLGRTRVAAEDAAVEDIIESCARLPLALTIVAARAAVNPTFSLAVLADQLRDAQAGLDAFDMDDTLTDVRAVFSWSYRTLRPEAARLLRLLGLHRGPDISIAATASLAAVPTPVARRLLTELTRAHLVTEHVPGRFTFHDLLRAYAVELAEIVDGESDRRESIHRVLDHYLHTSQAAASALRAPEFPLTLAAPRAGAVVQEFDGSGPALAWFTAEHPVLLAAIAQAASTVPGPITWRLAWTATPYLYFQGHWRDQIMAQRTALHAAEQAGDIRGQGHAHLSLARACTRLGGFADADDHHEGALSLFAELDDHFALAHVHRSMSVTLDRRERHAEALEHAEQALKLYRSAGHAAWQARALNAVGWYHARLGDPAYGLNVCEQALAMQRHLEDPQGQANTWDSLGYAHHQLGDQATAIACYNSAIERFRELGDRYNETDTLNRLGEAQLAAGDVDAARATWQRALAILDELNHGDADLIRARLALA</sequence>
<feature type="domain" description="OmpR/PhoB-type" evidence="6">
    <location>
        <begin position="1"/>
        <end position="105"/>
    </location>
</feature>
<dbReference type="SUPFAM" id="SSF46894">
    <property type="entry name" value="C-terminal effector domain of the bipartite response regulators"/>
    <property type="match status" value="1"/>
</dbReference>
<dbReference type="PANTHER" id="PTHR35807:SF1">
    <property type="entry name" value="TRANSCRIPTIONAL REGULATOR REDD"/>
    <property type="match status" value="1"/>
</dbReference>
<dbReference type="EMBL" id="BMMX01000001">
    <property type="protein sequence ID" value="GGK75234.1"/>
    <property type="molecule type" value="Genomic_DNA"/>
</dbReference>
<evidence type="ECO:0000313" key="8">
    <source>
        <dbReference type="Proteomes" id="UP000656042"/>
    </source>
</evidence>
<dbReference type="Pfam" id="PF00486">
    <property type="entry name" value="Trans_reg_C"/>
    <property type="match status" value="1"/>
</dbReference>
<evidence type="ECO:0000259" key="6">
    <source>
        <dbReference type="PROSITE" id="PS51755"/>
    </source>
</evidence>
<dbReference type="InterPro" id="IPR027417">
    <property type="entry name" value="P-loop_NTPase"/>
</dbReference>
<evidence type="ECO:0000256" key="5">
    <source>
        <dbReference type="PROSITE-ProRule" id="PRU01091"/>
    </source>
</evidence>
<dbReference type="InterPro" id="IPR011990">
    <property type="entry name" value="TPR-like_helical_dom_sf"/>
</dbReference>
<dbReference type="Pfam" id="PF03704">
    <property type="entry name" value="BTAD"/>
    <property type="match status" value="1"/>
</dbReference>
<keyword evidence="8" id="KW-1185">Reference proteome</keyword>
<organism evidence="7 8">
    <name type="scientific">Mangrovihabitans endophyticus</name>
    <dbReference type="NCBI Taxonomy" id="1751298"/>
    <lineage>
        <taxon>Bacteria</taxon>
        <taxon>Bacillati</taxon>
        <taxon>Actinomycetota</taxon>
        <taxon>Actinomycetes</taxon>
        <taxon>Micromonosporales</taxon>
        <taxon>Micromonosporaceae</taxon>
        <taxon>Mangrovihabitans</taxon>
    </lineage>
</organism>
<evidence type="ECO:0000256" key="1">
    <source>
        <dbReference type="ARBA" id="ARBA00005820"/>
    </source>
</evidence>
<dbReference type="GO" id="GO:0006355">
    <property type="term" value="P:regulation of DNA-templated transcription"/>
    <property type="evidence" value="ECO:0007669"/>
    <property type="project" value="InterPro"/>
</dbReference>
<dbReference type="Gene3D" id="1.25.40.10">
    <property type="entry name" value="Tetratricopeptide repeat domain"/>
    <property type="match status" value="2"/>
</dbReference>
<comment type="caution">
    <text evidence="7">The sequence shown here is derived from an EMBL/GenBank/DDBJ whole genome shotgun (WGS) entry which is preliminary data.</text>
</comment>
<feature type="DNA-binding region" description="OmpR/PhoB-type" evidence="5">
    <location>
        <begin position="1"/>
        <end position="105"/>
    </location>
</feature>
<dbReference type="Pfam" id="PF00931">
    <property type="entry name" value="NB-ARC"/>
    <property type="match status" value="1"/>
</dbReference>
<dbReference type="PROSITE" id="PS51755">
    <property type="entry name" value="OMPR_PHOB"/>
    <property type="match status" value="1"/>
</dbReference>
<keyword evidence="2" id="KW-0805">Transcription regulation</keyword>
<proteinExistence type="inferred from homology"/>
<dbReference type="SMART" id="SM00862">
    <property type="entry name" value="Trans_reg_C"/>
    <property type="match status" value="1"/>
</dbReference>
<dbReference type="GO" id="GO:0000160">
    <property type="term" value="P:phosphorelay signal transduction system"/>
    <property type="evidence" value="ECO:0007669"/>
    <property type="project" value="InterPro"/>
</dbReference>
<evidence type="ECO:0000256" key="3">
    <source>
        <dbReference type="ARBA" id="ARBA00023125"/>
    </source>
</evidence>
<dbReference type="InterPro" id="IPR005158">
    <property type="entry name" value="BTAD"/>
</dbReference>
<gene>
    <name evidence="7" type="ORF">GCM10012284_06500</name>
</gene>
<dbReference type="RefSeq" id="WP_189077472.1">
    <property type="nucleotide sequence ID" value="NZ_BMMX01000001.1"/>
</dbReference>
<reference evidence="7" key="2">
    <citation type="submission" date="2020-09" db="EMBL/GenBank/DDBJ databases">
        <authorList>
            <person name="Sun Q."/>
            <person name="Zhou Y."/>
        </authorList>
    </citation>
    <scope>NUCLEOTIDE SEQUENCE</scope>
    <source>
        <strain evidence="7">CGMCC 4.7299</strain>
    </source>
</reference>
<dbReference type="InterPro" id="IPR001867">
    <property type="entry name" value="OmpR/PhoB-type_DNA-bd"/>
</dbReference>